<proteinExistence type="predicted"/>
<evidence type="ECO:0000313" key="2">
    <source>
        <dbReference type="EMBL" id="GLJ75036.1"/>
    </source>
</evidence>
<protein>
    <submittedName>
        <fullName evidence="2">Uncharacterized protein</fullName>
    </submittedName>
</protein>
<feature type="transmembrane region" description="Helical" evidence="1">
    <location>
        <begin position="19"/>
        <end position="42"/>
    </location>
</feature>
<accession>A0A9W6H6U2</accession>
<keyword evidence="3" id="KW-1185">Reference proteome</keyword>
<reference evidence="2" key="2">
    <citation type="submission" date="2023-01" db="EMBL/GenBank/DDBJ databases">
        <authorList>
            <person name="Sun Q."/>
            <person name="Evtushenko L."/>
        </authorList>
    </citation>
    <scope>NUCLEOTIDE SEQUENCE</scope>
    <source>
        <strain evidence="2">VKM Ac-1401</strain>
    </source>
</reference>
<dbReference type="AlphaFoldDB" id="A0A9W6H6U2"/>
<dbReference type="Proteomes" id="UP001142372">
    <property type="component" value="Unassembled WGS sequence"/>
</dbReference>
<comment type="caution">
    <text evidence="2">The sequence shown here is derived from an EMBL/GenBank/DDBJ whole genome shotgun (WGS) entry which is preliminary data.</text>
</comment>
<gene>
    <name evidence="2" type="ORF">GCM10017584_06090</name>
</gene>
<keyword evidence="1" id="KW-0812">Transmembrane</keyword>
<keyword evidence="1" id="KW-1133">Transmembrane helix</keyword>
<organism evidence="2 3">
    <name type="scientific">Leifsonia poae</name>
    <dbReference type="NCBI Taxonomy" id="110933"/>
    <lineage>
        <taxon>Bacteria</taxon>
        <taxon>Bacillati</taxon>
        <taxon>Actinomycetota</taxon>
        <taxon>Actinomycetes</taxon>
        <taxon>Micrococcales</taxon>
        <taxon>Microbacteriaceae</taxon>
        <taxon>Leifsonia</taxon>
    </lineage>
</organism>
<sequence length="71" mass="7950">MCALSFECGIDTVSWCAEFALRSLVSMSATGSVIVITVVSFVHQVSSSRYTTDDLWWKRAGRFGRPDRGWD</sequence>
<keyword evidence="1" id="KW-0472">Membrane</keyword>
<reference evidence="2" key="1">
    <citation type="journal article" date="2014" name="Int. J. Syst. Evol. Microbiol.">
        <title>Complete genome sequence of Corynebacterium casei LMG S-19264T (=DSM 44701T), isolated from a smear-ripened cheese.</title>
        <authorList>
            <consortium name="US DOE Joint Genome Institute (JGI-PGF)"/>
            <person name="Walter F."/>
            <person name="Albersmeier A."/>
            <person name="Kalinowski J."/>
            <person name="Ruckert C."/>
        </authorList>
    </citation>
    <scope>NUCLEOTIDE SEQUENCE</scope>
    <source>
        <strain evidence="2">VKM Ac-1401</strain>
    </source>
</reference>
<name>A0A9W6H6U2_9MICO</name>
<evidence type="ECO:0000256" key="1">
    <source>
        <dbReference type="SAM" id="Phobius"/>
    </source>
</evidence>
<dbReference type="EMBL" id="BSEN01000001">
    <property type="protein sequence ID" value="GLJ75036.1"/>
    <property type="molecule type" value="Genomic_DNA"/>
</dbReference>
<evidence type="ECO:0000313" key="3">
    <source>
        <dbReference type="Proteomes" id="UP001142372"/>
    </source>
</evidence>